<dbReference type="PANTHER" id="PTHR12677:SF49">
    <property type="entry name" value="TVP38_TMEM64 FAMILY MEMBRANE PROTEIN"/>
    <property type="match status" value="1"/>
</dbReference>
<feature type="transmembrane region" description="Helical" evidence="6">
    <location>
        <begin position="98"/>
        <end position="122"/>
    </location>
</feature>
<feature type="domain" description="VTT" evidence="7">
    <location>
        <begin position="86"/>
        <end position="204"/>
    </location>
</feature>
<proteinExistence type="inferred from homology"/>
<feature type="transmembrane region" description="Helical" evidence="6">
    <location>
        <begin position="185"/>
        <end position="207"/>
    </location>
</feature>
<evidence type="ECO:0000256" key="5">
    <source>
        <dbReference type="ARBA" id="ARBA00023136"/>
    </source>
</evidence>
<sequence>MVVLSYNRIKHGDAGGDSLQLTQKWVIRFLTILGLLSSLAIIYYFQQHPNLFTVGGELQSRLKAFGIWAPLVFMVLQVIQVIYPIIPGGMTTVIGHVLFGPLLGFIYNVTSIFIGSVLAFYLARRYGETFMRAFVSERTYDRYIYFINKPGFAYLLGAAFALPGFPDDFLCMVAGASTMSLRKFSFIFLLTKPITLYIYTLMGYYGASWLLHLFG</sequence>
<reference evidence="9" key="1">
    <citation type="journal article" date="2019" name="Int. J. Syst. Evol. Microbiol.">
        <title>The Global Catalogue of Microorganisms (GCM) 10K type strain sequencing project: providing services to taxonomists for standard genome sequencing and annotation.</title>
        <authorList>
            <consortium name="The Broad Institute Genomics Platform"/>
            <consortium name="The Broad Institute Genome Sequencing Center for Infectious Disease"/>
            <person name="Wu L."/>
            <person name="Ma J."/>
        </authorList>
    </citation>
    <scope>NUCLEOTIDE SEQUENCE [LARGE SCALE GENOMIC DNA]</scope>
    <source>
        <strain evidence="9">CCUG 67170</strain>
    </source>
</reference>
<evidence type="ECO:0000256" key="1">
    <source>
        <dbReference type="ARBA" id="ARBA00004651"/>
    </source>
</evidence>
<evidence type="ECO:0000313" key="9">
    <source>
        <dbReference type="Proteomes" id="UP001595807"/>
    </source>
</evidence>
<comment type="subcellular location">
    <subcellularLocation>
        <location evidence="1 6">Cell membrane</location>
        <topology evidence="1 6">Multi-pass membrane protein</topology>
    </subcellularLocation>
</comment>
<keyword evidence="4 6" id="KW-1133">Transmembrane helix</keyword>
<dbReference type="Pfam" id="PF09335">
    <property type="entry name" value="VTT_dom"/>
    <property type="match status" value="1"/>
</dbReference>
<comment type="caution">
    <text evidence="8">The sequence shown here is derived from an EMBL/GenBank/DDBJ whole genome shotgun (WGS) entry which is preliminary data.</text>
</comment>
<dbReference type="InterPro" id="IPR032816">
    <property type="entry name" value="VTT_dom"/>
</dbReference>
<keyword evidence="9" id="KW-1185">Reference proteome</keyword>
<organism evidence="8 9">
    <name type="scientific">Streptococcus caprae</name>
    <dbReference type="NCBI Taxonomy" id="1640501"/>
    <lineage>
        <taxon>Bacteria</taxon>
        <taxon>Bacillati</taxon>
        <taxon>Bacillota</taxon>
        <taxon>Bacilli</taxon>
        <taxon>Lactobacillales</taxon>
        <taxon>Streptococcaceae</taxon>
        <taxon>Streptococcus</taxon>
    </lineage>
</organism>
<dbReference type="PANTHER" id="PTHR12677">
    <property type="entry name" value="GOLGI APPARATUS MEMBRANE PROTEIN TVP38-RELATED"/>
    <property type="match status" value="1"/>
</dbReference>
<evidence type="ECO:0000313" key="8">
    <source>
        <dbReference type="EMBL" id="MFC3928678.1"/>
    </source>
</evidence>
<feature type="transmembrane region" description="Helical" evidence="6">
    <location>
        <begin position="25"/>
        <end position="45"/>
    </location>
</feature>
<evidence type="ECO:0000256" key="3">
    <source>
        <dbReference type="ARBA" id="ARBA00022692"/>
    </source>
</evidence>
<protein>
    <recommendedName>
        <fullName evidence="6">TVP38/TMEM64 family membrane protein</fullName>
    </recommendedName>
</protein>
<comment type="similarity">
    <text evidence="6">Belongs to the TVP38/TMEM64 family.</text>
</comment>
<keyword evidence="5 6" id="KW-0472">Membrane</keyword>
<evidence type="ECO:0000256" key="2">
    <source>
        <dbReference type="ARBA" id="ARBA00022475"/>
    </source>
</evidence>
<dbReference type="InterPro" id="IPR015414">
    <property type="entry name" value="TMEM64"/>
</dbReference>
<evidence type="ECO:0000256" key="6">
    <source>
        <dbReference type="RuleBase" id="RU366058"/>
    </source>
</evidence>
<dbReference type="EMBL" id="JBHRZV010000051">
    <property type="protein sequence ID" value="MFC3928678.1"/>
    <property type="molecule type" value="Genomic_DNA"/>
</dbReference>
<evidence type="ECO:0000256" key="4">
    <source>
        <dbReference type="ARBA" id="ARBA00022989"/>
    </source>
</evidence>
<evidence type="ECO:0000259" key="7">
    <source>
        <dbReference type="Pfam" id="PF09335"/>
    </source>
</evidence>
<dbReference type="RefSeq" id="WP_380427458.1">
    <property type="nucleotide sequence ID" value="NZ_JBHRZV010000051.1"/>
</dbReference>
<feature type="transmembrane region" description="Helical" evidence="6">
    <location>
        <begin position="65"/>
        <end position="86"/>
    </location>
</feature>
<dbReference type="Proteomes" id="UP001595807">
    <property type="component" value="Unassembled WGS sequence"/>
</dbReference>
<keyword evidence="3 6" id="KW-0812">Transmembrane</keyword>
<gene>
    <name evidence="8" type="ORF">ACFORF_08910</name>
</gene>
<keyword evidence="2 6" id="KW-1003">Cell membrane</keyword>
<name>A0ABV8CXP3_9STRE</name>
<feature type="transmembrane region" description="Helical" evidence="6">
    <location>
        <begin position="143"/>
        <end position="165"/>
    </location>
</feature>
<accession>A0ABV8CXP3</accession>